<feature type="region of interest" description="Disordered" evidence="1">
    <location>
        <begin position="14"/>
        <end position="44"/>
    </location>
</feature>
<dbReference type="Proteomes" id="UP001283361">
    <property type="component" value="Unassembled WGS sequence"/>
</dbReference>
<protein>
    <submittedName>
        <fullName evidence="2">Uncharacterized protein</fullName>
    </submittedName>
</protein>
<evidence type="ECO:0000313" key="3">
    <source>
        <dbReference type="Proteomes" id="UP001283361"/>
    </source>
</evidence>
<accession>A0AAE1ECF8</accession>
<gene>
    <name evidence="2" type="ORF">RRG08_006415</name>
</gene>
<feature type="non-terminal residue" evidence="2">
    <location>
        <position position="1"/>
    </location>
</feature>
<dbReference type="EMBL" id="JAWDGP010000403">
    <property type="protein sequence ID" value="KAK3800878.1"/>
    <property type="molecule type" value="Genomic_DNA"/>
</dbReference>
<evidence type="ECO:0000256" key="1">
    <source>
        <dbReference type="SAM" id="MobiDB-lite"/>
    </source>
</evidence>
<name>A0AAE1ECF8_9GAST</name>
<proteinExistence type="predicted"/>
<comment type="caution">
    <text evidence="2">The sequence shown here is derived from an EMBL/GenBank/DDBJ whole genome shotgun (WGS) entry which is preliminary data.</text>
</comment>
<keyword evidence="3" id="KW-1185">Reference proteome</keyword>
<dbReference type="AlphaFoldDB" id="A0AAE1ECF8"/>
<organism evidence="2 3">
    <name type="scientific">Elysia crispata</name>
    <name type="common">lettuce slug</name>
    <dbReference type="NCBI Taxonomy" id="231223"/>
    <lineage>
        <taxon>Eukaryota</taxon>
        <taxon>Metazoa</taxon>
        <taxon>Spiralia</taxon>
        <taxon>Lophotrochozoa</taxon>
        <taxon>Mollusca</taxon>
        <taxon>Gastropoda</taxon>
        <taxon>Heterobranchia</taxon>
        <taxon>Euthyneura</taxon>
        <taxon>Panpulmonata</taxon>
        <taxon>Sacoglossa</taxon>
        <taxon>Placobranchoidea</taxon>
        <taxon>Plakobranchidae</taxon>
        <taxon>Elysia</taxon>
    </lineage>
</organism>
<evidence type="ECO:0000313" key="2">
    <source>
        <dbReference type="EMBL" id="KAK3800878.1"/>
    </source>
</evidence>
<sequence length="44" mass="4618">FGTTPLAARCQQSLGPLDLDRSPPIPSPIPEFGTTPLAARCHTS</sequence>
<reference evidence="2" key="1">
    <citation type="journal article" date="2023" name="G3 (Bethesda)">
        <title>A reference genome for the long-term kleptoplast-retaining sea slug Elysia crispata morphotype clarki.</title>
        <authorList>
            <person name="Eastman K.E."/>
            <person name="Pendleton A.L."/>
            <person name="Shaikh M.A."/>
            <person name="Suttiyut T."/>
            <person name="Ogas R."/>
            <person name="Tomko P."/>
            <person name="Gavelis G."/>
            <person name="Widhalm J.R."/>
            <person name="Wisecaver J.H."/>
        </authorList>
    </citation>
    <scope>NUCLEOTIDE SEQUENCE</scope>
    <source>
        <strain evidence="2">ECLA1</strain>
    </source>
</reference>